<protein>
    <submittedName>
        <fullName evidence="2">Uncharacterized protein</fullName>
    </submittedName>
</protein>
<dbReference type="Gene3D" id="2.60.120.380">
    <property type="match status" value="1"/>
</dbReference>
<evidence type="ECO:0000313" key="2">
    <source>
        <dbReference type="EMBL" id="MCY9764452.1"/>
    </source>
</evidence>
<feature type="chain" id="PRO_5046389542" evidence="1">
    <location>
        <begin position="26"/>
        <end position="146"/>
    </location>
</feature>
<gene>
    <name evidence="2" type="ORF">M5X12_28550</name>
</gene>
<keyword evidence="3" id="KW-1185">Reference proteome</keyword>
<name>A0ABT4H647_PAEAL</name>
<comment type="caution">
    <text evidence="2">The sequence shown here is derived from an EMBL/GenBank/DDBJ whole genome shotgun (WGS) entry which is preliminary data.</text>
</comment>
<keyword evidence="1" id="KW-0732">Signal</keyword>
<dbReference type="RefSeq" id="WP_268599468.1">
    <property type="nucleotide sequence ID" value="NZ_JAKOBS010000048.1"/>
</dbReference>
<proteinExistence type="predicted"/>
<reference evidence="2 3" key="1">
    <citation type="submission" date="2022-05" db="EMBL/GenBank/DDBJ databases">
        <title>Genome Sequencing of Bee-Associated Microbes.</title>
        <authorList>
            <person name="Dunlap C."/>
        </authorList>
    </citation>
    <scope>NUCLEOTIDE SEQUENCE [LARGE SCALE GENOMIC DNA]</scope>
    <source>
        <strain evidence="2 3">NRRL B-04010</strain>
    </source>
</reference>
<sequence>MKHKRFVTSILAFVFMLVFATSVFAAKGIGDTQESAITIFPKNAVNLYIEGNTDKDWFTWTNNTGKMQRFVAWIQPKDDWNNFRLALKIQYIDNTSTGLMYANYNIGPHQFIENIYIPNGAKLYLLVEKVNHSLTQYSLNFDVNDI</sequence>
<feature type="signal peptide" evidence="1">
    <location>
        <begin position="1"/>
        <end position="25"/>
    </location>
</feature>
<dbReference type="EMBL" id="JAMDNP010000088">
    <property type="protein sequence ID" value="MCY9764452.1"/>
    <property type="molecule type" value="Genomic_DNA"/>
</dbReference>
<accession>A0ABT4H647</accession>
<evidence type="ECO:0000313" key="3">
    <source>
        <dbReference type="Proteomes" id="UP001527181"/>
    </source>
</evidence>
<dbReference type="Proteomes" id="UP001527181">
    <property type="component" value="Unassembled WGS sequence"/>
</dbReference>
<organism evidence="2 3">
    <name type="scientific">Paenibacillus alvei</name>
    <name type="common">Bacillus alvei</name>
    <dbReference type="NCBI Taxonomy" id="44250"/>
    <lineage>
        <taxon>Bacteria</taxon>
        <taxon>Bacillati</taxon>
        <taxon>Bacillota</taxon>
        <taxon>Bacilli</taxon>
        <taxon>Bacillales</taxon>
        <taxon>Paenibacillaceae</taxon>
        <taxon>Paenibacillus</taxon>
    </lineage>
</organism>
<evidence type="ECO:0000256" key="1">
    <source>
        <dbReference type="SAM" id="SignalP"/>
    </source>
</evidence>